<organism evidence="2 3">
    <name type="scientific">Candidatus Brennerbacteria bacterium CG11_big_fil_rev_8_21_14_0_20_43_10</name>
    <dbReference type="NCBI Taxonomy" id="1974523"/>
    <lineage>
        <taxon>Bacteria</taxon>
        <taxon>Candidatus Brenneribacteriota</taxon>
    </lineage>
</organism>
<feature type="region of interest" description="Disordered" evidence="1">
    <location>
        <begin position="31"/>
        <end position="63"/>
    </location>
</feature>
<dbReference type="EMBL" id="PCXE01000017">
    <property type="protein sequence ID" value="PIR26601.1"/>
    <property type="molecule type" value="Genomic_DNA"/>
</dbReference>
<sequence>MGKLFGILIIVLALVLGGVFIKAFQKSNKYQNSRTPQPLTSQTAYTTTTPSLSPNISSSPSVLPPQEPIVKTRLVSIDVDNDAAGMTIVHVPKGWRIKIELHAMNANVDAQGLRFRSGTIDSGAILPGMSKSIDFIADQSFTLTPYEMSTGTVRPYVIQIVVE</sequence>
<name>A0A2H0PX24_9BACT</name>
<feature type="compositionally biased region" description="Low complexity" evidence="1">
    <location>
        <begin position="37"/>
        <end position="61"/>
    </location>
</feature>
<evidence type="ECO:0000313" key="2">
    <source>
        <dbReference type="EMBL" id="PIR26601.1"/>
    </source>
</evidence>
<evidence type="ECO:0000313" key="3">
    <source>
        <dbReference type="Proteomes" id="UP000236846"/>
    </source>
</evidence>
<proteinExistence type="predicted"/>
<evidence type="ECO:0000256" key="1">
    <source>
        <dbReference type="SAM" id="MobiDB-lite"/>
    </source>
</evidence>
<accession>A0A2H0PX24</accession>
<comment type="caution">
    <text evidence="2">The sequence shown here is derived from an EMBL/GenBank/DDBJ whole genome shotgun (WGS) entry which is preliminary data.</text>
</comment>
<dbReference type="AlphaFoldDB" id="A0A2H0PX24"/>
<gene>
    <name evidence="2" type="ORF">COV41_01055</name>
</gene>
<dbReference type="Proteomes" id="UP000236846">
    <property type="component" value="Unassembled WGS sequence"/>
</dbReference>
<protein>
    <submittedName>
        <fullName evidence="2">Uncharacterized protein</fullName>
    </submittedName>
</protein>
<reference evidence="2 3" key="1">
    <citation type="submission" date="2017-09" db="EMBL/GenBank/DDBJ databases">
        <title>Depth-based differentiation of microbial function through sediment-hosted aquifers and enrichment of novel symbionts in the deep terrestrial subsurface.</title>
        <authorList>
            <person name="Probst A.J."/>
            <person name="Ladd B."/>
            <person name="Jarett J.K."/>
            <person name="Geller-Mcgrath D.E."/>
            <person name="Sieber C.M."/>
            <person name="Emerson J.B."/>
            <person name="Anantharaman K."/>
            <person name="Thomas B.C."/>
            <person name="Malmstrom R."/>
            <person name="Stieglmeier M."/>
            <person name="Klingl A."/>
            <person name="Woyke T."/>
            <person name="Ryan C.M."/>
            <person name="Banfield J.F."/>
        </authorList>
    </citation>
    <scope>NUCLEOTIDE SEQUENCE [LARGE SCALE GENOMIC DNA]</scope>
    <source>
        <strain evidence="2">CG11_big_fil_rev_8_21_14_0_20_43_10</strain>
    </source>
</reference>